<feature type="transmembrane region" description="Helical" evidence="1">
    <location>
        <begin position="102"/>
        <end position="127"/>
    </location>
</feature>
<dbReference type="KEGG" id="mees:MmiEs2_12320"/>
<reference evidence="2 3" key="1">
    <citation type="submission" date="2023-07" db="EMBL/GenBank/DDBJ databases">
        <title>Closed genome sequence of Methanimicrococcus sp. Es2.</title>
        <authorList>
            <person name="Protasov E."/>
            <person name="Platt K."/>
            <person name="Reeh H."/>
            <person name="Poehlein A."/>
            <person name="Daniel R."/>
            <person name="Brune A."/>
        </authorList>
    </citation>
    <scope>NUCLEOTIDE SEQUENCE [LARGE SCALE GENOMIC DNA]</scope>
    <source>
        <strain evidence="2 3">Es2</strain>
    </source>
</reference>
<feature type="transmembrane region" description="Helical" evidence="1">
    <location>
        <begin position="38"/>
        <end position="57"/>
    </location>
</feature>
<feature type="transmembrane region" description="Helical" evidence="1">
    <location>
        <begin position="69"/>
        <end position="90"/>
    </location>
</feature>
<keyword evidence="1" id="KW-0472">Membrane</keyword>
<evidence type="ECO:0000256" key="1">
    <source>
        <dbReference type="SAM" id="Phobius"/>
    </source>
</evidence>
<keyword evidence="3" id="KW-1185">Reference proteome</keyword>
<dbReference type="EMBL" id="CP131062">
    <property type="protein sequence ID" value="WNY29018.1"/>
    <property type="molecule type" value="Genomic_DNA"/>
</dbReference>
<organism evidence="2 3">
    <name type="scientific">Methanimicrococcus stummii</name>
    <dbReference type="NCBI Taxonomy" id="3028294"/>
    <lineage>
        <taxon>Archaea</taxon>
        <taxon>Methanobacteriati</taxon>
        <taxon>Methanobacteriota</taxon>
        <taxon>Stenosarchaea group</taxon>
        <taxon>Methanomicrobia</taxon>
        <taxon>Methanosarcinales</taxon>
        <taxon>Methanosarcinaceae</taxon>
        <taxon>Methanimicrococcus</taxon>
    </lineage>
</organism>
<protein>
    <submittedName>
        <fullName evidence="2">Uncharacterized protein</fullName>
    </submittedName>
</protein>
<name>A0AA97A8F6_9EURY</name>
<keyword evidence="1" id="KW-1133">Transmembrane helix</keyword>
<evidence type="ECO:0000313" key="2">
    <source>
        <dbReference type="EMBL" id="WNY29018.1"/>
    </source>
</evidence>
<proteinExistence type="predicted"/>
<sequence>MVIEMNSNYKKYTILSLVAFLVILCAGAYSAYVMTESLFYIFMFTTIASAVAGGFIFGNCKVKPKNTGVQIILLAAVTIVYLSIIIGFLWTHPLLEIADSKIAALTVAGFGLLTYIIVSSFSFISIYTDKIAGIILPNAK</sequence>
<gene>
    <name evidence="2" type="ORF">MmiEs2_12320</name>
</gene>
<dbReference type="Proteomes" id="UP001302662">
    <property type="component" value="Chromosome"/>
</dbReference>
<dbReference type="AlphaFoldDB" id="A0AA97A8F6"/>
<accession>A0AA97A8F6</accession>
<feature type="transmembrane region" description="Helical" evidence="1">
    <location>
        <begin position="12"/>
        <end position="32"/>
    </location>
</feature>
<keyword evidence="1" id="KW-0812">Transmembrane</keyword>
<evidence type="ECO:0000313" key="3">
    <source>
        <dbReference type="Proteomes" id="UP001302662"/>
    </source>
</evidence>